<feature type="compositionally biased region" description="Polar residues" evidence="2">
    <location>
        <begin position="45"/>
        <end position="62"/>
    </location>
</feature>
<accession>A0A1B9AZ36</accession>
<dbReference type="Pfam" id="PF24568">
    <property type="entry name" value="CC_PcsB"/>
    <property type="match status" value="1"/>
</dbReference>
<feature type="domain" description="Peptidoglycan hydrolase PcsB coiled-coil" evidence="5">
    <location>
        <begin position="109"/>
        <end position="182"/>
    </location>
</feature>
<comment type="caution">
    <text evidence="6">The sequence shown here is derived from an EMBL/GenBank/DDBJ whole genome shotgun (WGS) entry which is preliminary data.</text>
</comment>
<reference evidence="7" key="1">
    <citation type="submission" date="2016-05" db="EMBL/GenBank/DDBJ databases">
        <authorList>
            <person name="Liu B."/>
            <person name="Wang J."/>
            <person name="Zhu Y."/>
            <person name="Liu G."/>
            <person name="Chen Q."/>
            <person name="Chen Z."/>
            <person name="Lan J."/>
            <person name="Che J."/>
            <person name="Ge C."/>
            <person name="Shi H."/>
            <person name="Pan Z."/>
            <person name="Liu X."/>
        </authorList>
    </citation>
    <scope>NUCLEOTIDE SEQUENCE [LARGE SCALE GENOMIC DNA]</scope>
    <source>
        <strain evidence="7">FJAT-27215</strain>
    </source>
</reference>
<feature type="region of interest" description="Disordered" evidence="2">
    <location>
        <begin position="257"/>
        <end position="328"/>
    </location>
</feature>
<feature type="region of interest" description="Disordered" evidence="2">
    <location>
        <begin position="39"/>
        <end position="62"/>
    </location>
</feature>
<dbReference type="InterPro" id="IPR011055">
    <property type="entry name" value="Dup_hybrid_motif"/>
</dbReference>
<dbReference type="InterPro" id="IPR057309">
    <property type="entry name" value="PcsB_CC"/>
</dbReference>
<evidence type="ECO:0000259" key="4">
    <source>
        <dbReference type="Pfam" id="PF01551"/>
    </source>
</evidence>
<evidence type="ECO:0000259" key="5">
    <source>
        <dbReference type="Pfam" id="PF24568"/>
    </source>
</evidence>
<dbReference type="PANTHER" id="PTHR21666">
    <property type="entry name" value="PEPTIDASE-RELATED"/>
    <property type="match status" value="1"/>
</dbReference>
<sequence>MKKRAGLTFALAASLGLGSTFGLAEEVFASKLSDLESRQHDIDSKQSNIEQNISEKSNKITKLQDQQKKLSAEIKQLDQSISKAEKQIREKQTAIAETKQEITKLRKEIEELKARIAERNRVLEERARSLQQSGGSASYIDVLLGSESFTDFISRASAVTTLVNADKDILEEQEKDKKQLEKSEKQLKTKLANLESMLADLKTLKADLDKKKAAKDQVMEQLATEEDHAHNQKLSLEEEQELLSAQEKAIKAAIASEKSRLAKEEQARKEQERLAREREAEARNKADQKKSQQRQPAAVPAPSAPKEETSSVDRSNETPSVSAGAFTRPAQGHISSEFGLRSLGDHKGIDIANSVSVPIVAAADGQVIRSYYSSSYGNCILISHSINGKILTTVYAHMSERVVQGGSVSKGQIIGYMGNTGRSFGQHLHFEVHEGPWTLSKENAVNPRKYVNF</sequence>
<dbReference type="Gene3D" id="2.70.70.10">
    <property type="entry name" value="Glucose Permease (Domain IIA)"/>
    <property type="match status" value="1"/>
</dbReference>
<evidence type="ECO:0000256" key="3">
    <source>
        <dbReference type="SAM" id="SignalP"/>
    </source>
</evidence>
<name>A0A1B9AZ36_9BACI</name>
<evidence type="ECO:0000313" key="7">
    <source>
        <dbReference type="Proteomes" id="UP000092578"/>
    </source>
</evidence>
<dbReference type="RefSeq" id="WP_065410382.1">
    <property type="nucleotide sequence ID" value="NZ_MAYT01000012.1"/>
</dbReference>
<feature type="domain" description="M23ase beta-sheet core" evidence="4">
    <location>
        <begin position="345"/>
        <end position="447"/>
    </location>
</feature>
<feature type="signal peptide" evidence="3">
    <location>
        <begin position="1"/>
        <end position="24"/>
    </location>
</feature>
<proteinExistence type="predicted"/>
<organism evidence="6 7">
    <name type="scientific">Pseudobacillus wudalianchiensis</name>
    <dbReference type="NCBI Taxonomy" id="1743143"/>
    <lineage>
        <taxon>Bacteria</taxon>
        <taxon>Bacillati</taxon>
        <taxon>Bacillota</taxon>
        <taxon>Bacilli</taxon>
        <taxon>Bacillales</taxon>
        <taxon>Bacillaceae</taxon>
        <taxon>Pseudobacillus</taxon>
    </lineage>
</organism>
<keyword evidence="7" id="KW-1185">Reference proteome</keyword>
<protein>
    <submittedName>
        <fullName evidence="6">Peptidase M23</fullName>
    </submittedName>
</protein>
<dbReference type="SUPFAM" id="SSF51261">
    <property type="entry name" value="Duplicated hybrid motif"/>
    <property type="match status" value="1"/>
</dbReference>
<evidence type="ECO:0000256" key="2">
    <source>
        <dbReference type="SAM" id="MobiDB-lite"/>
    </source>
</evidence>
<dbReference type="PANTHER" id="PTHR21666:SF270">
    <property type="entry name" value="MUREIN HYDROLASE ACTIVATOR ENVC"/>
    <property type="match status" value="1"/>
</dbReference>
<dbReference type="InterPro" id="IPR050570">
    <property type="entry name" value="Cell_wall_metabolism_enzyme"/>
</dbReference>
<dbReference type="AlphaFoldDB" id="A0A1B9AZ36"/>
<gene>
    <name evidence="6" type="ORF">A8F95_06585</name>
</gene>
<dbReference type="Pfam" id="PF01551">
    <property type="entry name" value="Peptidase_M23"/>
    <property type="match status" value="1"/>
</dbReference>
<feature type="compositionally biased region" description="Basic and acidic residues" evidence="2">
    <location>
        <begin position="305"/>
        <end position="316"/>
    </location>
</feature>
<feature type="compositionally biased region" description="Basic and acidic residues" evidence="2">
    <location>
        <begin position="257"/>
        <end position="290"/>
    </location>
</feature>
<evidence type="ECO:0000313" key="6">
    <source>
        <dbReference type="EMBL" id="OCA89070.1"/>
    </source>
</evidence>
<dbReference type="Proteomes" id="UP000092578">
    <property type="component" value="Unassembled WGS sequence"/>
</dbReference>
<feature type="chain" id="PRO_5039099034" evidence="3">
    <location>
        <begin position="25"/>
        <end position="453"/>
    </location>
</feature>
<keyword evidence="1 3" id="KW-0732">Signal</keyword>
<dbReference type="GO" id="GO:0004222">
    <property type="term" value="F:metalloendopeptidase activity"/>
    <property type="evidence" value="ECO:0007669"/>
    <property type="project" value="TreeGrafter"/>
</dbReference>
<dbReference type="CDD" id="cd12797">
    <property type="entry name" value="M23_peptidase"/>
    <property type="match status" value="1"/>
</dbReference>
<dbReference type="EMBL" id="MAYT01000012">
    <property type="protein sequence ID" value="OCA89070.1"/>
    <property type="molecule type" value="Genomic_DNA"/>
</dbReference>
<evidence type="ECO:0000256" key="1">
    <source>
        <dbReference type="ARBA" id="ARBA00022729"/>
    </source>
</evidence>
<dbReference type="InterPro" id="IPR016047">
    <property type="entry name" value="M23ase_b-sheet_dom"/>
</dbReference>
<dbReference type="Gene3D" id="6.10.250.3150">
    <property type="match status" value="1"/>
</dbReference>